<feature type="transmembrane region" description="Helical" evidence="1">
    <location>
        <begin position="12"/>
        <end position="38"/>
    </location>
</feature>
<dbReference type="EMBL" id="CP078013">
    <property type="protein sequence ID" value="USW01452.2"/>
    <property type="molecule type" value="Genomic_DNA"/>
</dbReference>
<evidence type="ECO:0000313" key="3">
    <source>
        <dbReference type="Proteomes" id="UP001056907"/>
    </source>
</evidence>
<organism evidence="2 3">
    <name type="scientific">Pseudomonas pergaminensis</name>
    <dbReference type="NCBI Taxonomy" id="2853159"/>
    <lineage>
        <taxon>Bacteria</taxon>
        <taxon>Pseudomonadati</taxon>
        <taxon>Pseudomonadota</taxon>
        <taxon>Gammaproteobacteria</taxon>
        <taxon>Pseudomonadales</taxon>
        <taxon>Pseudomonadaceae</taxon>
        <taxon>Pseudomonas</taxon>
    </lineage>
</organism>
<dbReference type="RefSeq" id="WP_250883754.1">
    <property type="nucleotide sequence ID" value="NZ_CP078013.2"/>
</dbReference>
<sequence>MRIIQLHGSTEMFGISALGWIHTLGSLPAIPLAAYMFIRHGRIVPRSVPGLFYLVSMLIGGLTVFLVAKQPVSNIIGVITIALLAAGYGVGHVAWLGRARVYLETVFLSLTAFFLMVPTVSETLRRVPDGHPFVTDLQSPLLLGAQASIALALVIGLTAQMIHLRRRARLSIAH</sequence>
<keyword evidence="1" id="KW-0812">Transmembrane</keyword>
<dbReference type="KEGG" id="ppeg:KUA23_01435"/>
<protein>
    <recommendedName>
        <fullName evidence="4">DUF2306 domain-containing protein</fullName>
    </recommendedName>
</protein>
<feature type="transmembrane region" description="Helical" evidence="1">
    <location>
        <begin position="74"/>
        <end position="94"/>
    </location>
</feature>
<reference evidence="2" key="2">
    <citation type="submission" date="2024-04" db="EMBL/GenBank/DDBJ databases">
        <authorList>
            <person name="Diaz M."/>
            <person name="Bach T."/>
            <person name="Gonzalez Anta G."/>
            <person name="Agaras B."/>
            <person name="Wibberg D."/>
            <person name="Noguera F."/>
            <person name="Canciani W."/>
            <person name="Ybarra T."/>
            <person name="Nunez M.L."/>
            <person name="Valverde C."/>
        </authorList>
    </citation>
    <scope>NUCLEOTIDE SEQUENCE</scope>
    <source>
        <strain evidence="2">1008</strain>
    </source>
</reference>
<accession>A0ABD7TI96</accession>
<evidence type="ECO:0008006" key="4">
    <source>
        <dbReference type="Google" id="ProtNLM"/>
    </source>
</evidence>
<dbReference type="Proteomes" id="UP001056907">
    <property type="component" value="Chromosome"/>
</dbReference>
<name>A0ABD7TI96_9PSED</name>
<feature type="transmembrane region" description="Helical" evidence="1">
    <location>
        <begin position="101"/>
        <end position="121"/>
    </location>
</feature>
<reference evidence="2" key="1">
    <citation type="journal article" date="2022" name="Front. Plant Sci.">
        <title>Agronomic efficiency and genome mining analysis of the wheat-biostimulant rhizospheric bacterium Pseudomonas pergaminensis sp. nov. strain 1008T.</title>
        <authorList>
            <person name="Diaz M."/>
            <person name="Bach T."/>
            <person name="Gonzalez Anta G."/>
            <person name="Agaras B."/>
            <person name="Wibberg D."/>
            <person name="Noguera F."/>
            <person name="Canciani W."/>
            <person name="Valverde C."/>
        </authorList>
    </citation>
    <scope>NUCLEOTIDE SEQUENCE</scope>
    <source>
        <strain evidence="2">1008</strain>
    </source>
</reference>
<keyword evidence="1" id="KW-0472">Membrane</keyword>
<dbReference type="AlphaFoldDB" id="A0ABD7TI96"/>
<feature type="transmembrane region" description="Helical" evidence="1">
    <location>
        <begin position="50"/>
        <end position="68"/>
    </location>
</feature>
<gene>
    <name evidence="2" type="ORF">KUA23_01435</name>
</gene>
<evidence type="ECO:0000313" key="2">
    <source>
        <dbReference type="EMBL" id="USW01452.2"/>
    </source>
</evidence>
<keyword evidence="1" id="KW-1133">Transmembrane helix</keyword>
<evidence type="ECO:0000256" key="1">
    <source>
        <dbReference type="SAM" id="Phobius"/>
    </source>
</evidence>
<proteinExistence type="predicted"/>
<feature type="transmembrane region" description="Helical" evidence="1">
    <location>
        <begin position="141"/>
        <end position="162"/>
    </location>
</feature>